<dbReference type="Proteomes" id="UP001054945">
    <property type="component" value="Unassembled WGS sequence"/>
</dbReference>
<dbReference type="InterPro" id="IPR036055">
    <property type="entry name" value="LDL_receptor-like_sf"/>
</dbReference>
<dbReference type="AlphaFoldDB" id="A0AAV4UVA6"/>
<reference evidence="2 3" key="1">
    <citation type="submission" date="2021-06" db="EMBL/GenBank/DDBJ databases">
        <title>Caerostris extrusa draft genome.</title>
        <authorList>
            <person name="Kono N."/>
            <person name="Arakawa K."/>
        </authorList>
    </citation>
    <scope>NUCLEOTIDE SEQUENCE [LARGE SCALE GENOMIC DNA]</scope>
</reference>
<comment type="caution">
    <text evidence="2">The sequence shown here is derived from an EMBL/GenBank/DDBJ whole genome shotgun (WGS) entry which is preliminary data.</text>
</comment>
<organism evidence="2 3">
    <name type="scientific">Caerostris extrusa</name>
    <name type="common">Bark spider</name>
    <name type="synonym">Caerostris bankana</name>
    <dbReference type="NCBI Taxonomy" id="172846"/>
    <lineage>
        <taxon>Eukaryota</taxon>
        <taxon>Metazoa</taxon>
        <taxon>Ecdysozoa</taxon>
        <taxon>Arthropoda</taxon>
        <taxon>Chelicerata</taxon>
        <taxon>Arachnida</taxon>
        <taxon>Araneae</taxon>
        <taxon>Araneomorphae</taxon>
        <taxon>Entelegynae</taxon>
        <taxon>Araneoidea</taxon>
        <taxon>Araneidae</taxon>
        <taxon>Caerostris</taxon>
    </lineage>
</organism>
<dbReference type="Gene3D" id="4.10.400.10">
    <property type="entry name" value="Low-density Lipoprotein Receptor"/>
    <property type="match status" value="1"/>
</dbReference>
<proteinExistence type="predicted"/>
<evidence type="ECO:0000313" key="2">
    <source>
        <dbReference type="EMBL" id="GIY61802.1"/>
    </source>
</evidence>
<dbReference type="InterPro" id="IPR002172">
    <property type="entry name" value="LDrepeatLR_classA_rpt"/>
</dbReference>
<evidence type="ECO:0000256" key="1">
    <source>
        <dbReference type="ARBA" id="ARBA00023157"/>
    </source>
</evidence>
<dbReference type="SUPFAM" id="SSF57424">
    <property type="entry name" value="LDL receptor-like module"/>
    <property type="match status" value="1"/>
</dbReference>
<dbReference type="EMBL" id="BPLR01013524">
    <property type="protein sequence ID" value="GIY61802.1"/>
    <property type="molecule type" value="Genomic_DNA"/>
</dbReference>
<evidence type="ECO:0000313" key="3">
    <source>
        <dbReference type="Proteomes" id="UP001054945"/>
    </source>
</evidence>
<sequence>MEIRNALNDISAAFQSDPNEKTVKECTIVFWEDTRVTRPKCVSLALSIMTVYAFFIYKLQFPDPRRPSWMKIANAGAWAAKKEPSLCPSTQECIPEFKRCDGVRDCQDDEIDCPTRITDTCEMISSNFETFDGLSYQYDICDHVLMQEKTLKSFIRSAFTKPVLPKTLMLVKGICTLKWTASRLK</sequence>
<protein>
    <submittedName>
        <fullName evidence="2">Uncharacterized protein</fullName>
    </submittedName>
</protein>
<gene>
    <name evidence="2" type="ORF">CEXT_338821</name>
</gene>
<keyword evidence="3" id="KW-1185">Reference proteome</keyword>
<dbReference type="CDD" id="cd00112">
    <property type="entry name" value="LDLa"/>
    <property type="match status" value="1"/>
</dbReference>
<keyword evidence="1" id="KW-1015">Disulfide bond</keyword>
<accession>A0AAV4UVA6</accession>
<name>A0AAV4UVA6_CAEEX</name>